<evidence type="ECO:0000256" key="1">
    <source>
        <dbReference type="ARBA" id="ARBA00023186"/>
    </source>
</evidence>
<dbReference type="Proteomes" id="UP000183920">
    <property type="component" value="Unassembled WGS sequence"/>
</dbReference>
<dbReference type="Gene3D" id="1.10.3480.10">
    <property type="entry name" value="TorD-like"/>
    <property type="match status" value="1"/>
</dbReference>
<dbReference type="InterPro" id="IPR020945">
    <property type="entry name" value="DMSO/NO3_reduct_chaperone"/>
</dbReference>
<organism evidence="2 3">
    <name type="scientific">Proteus penneri</name>
    <dbReference type="NCBI Taxonomy" id="102862"/>
    <lineage>
        <taxon>Bacteria</taxon>
        <taxon>Pseudomonadati</taxon>
        <taxon>Pseudomonadota</taxon>
        <taxon>Gammaproteobacteria</taxon>
        <taxon>Enterobacterales</taxon>
        <taxon>Morganellaceae</taxon>
        <taxon>Proteus</taxon>
    </lineage>
</organism>
<accession>A0A0G4QA96</accession>
<dbReference type="AlphaFoldDB" id="A0A0G4QA96"/>
<proteinExistence type="predicted"/>
<protein>
    <submittedName>
        <fullName evidence="2">Chaperone protein YcdY</fullName>
    </submittedName>
</protein>
<name>A0A0G4QA96_9GAMM</name>
<dbReference type="InterPro" id="IPR050289">
    <property type="entry name" value="TorD/DmsD_chaperones"/>
</dbReference>
<evidence type="ECO:0000313" key="2">
    <source>
        <dbReference type="EMBL" id="CRL62780.1"/>
    </source>
</evidence>
<gene>
    <name evidence="2" type="primary">ycdY</name>
    <name evidence="2" type="ORF">BN1804_02140</name>
</gene>
<dbReference type="EMBL" id="CVRY01000004">
    <property type="protein sequence ID" value="CRL62780.1"/>
    <property type="molecule type" value="Genomic_DNA"/>
</dbReference>
<dbReference type="InterPro" id="IPR026269">
    <property type="entry name" value="DmsD-type"/>
</dbReference>
<evidence type="ECO:0000313" key="3">
    <source>
        <dbReference type="Proteomes" id="UP000183920"/>
    </source>
</evidence>
<dbReference type="PIRSF" id="PIRSF004690">
    <property type="entry name" value="DmsD"/>
    <property type="match status" value="1"/>
</dbReference>
<dbReference type="InterPro" id="IPR036411">
    <property type="entry name" value="TorD-like_sf"/>
</dbReference>
<dbReference type="RefSeq" id="WP_072064028.1">
    <property type="nucleotide sequence ID" value="NZ_CVRY01000004.1"/>
</dbReference>
<reference evidence="3" key="1">
    <citation type="submission" date="2015-06" db="EMBL/GenBank/DDBJ databases">
        <authorList>
            <person name="Urmite Genomes"/>
        </authorList>
    </citation>
    <scope>NUCLEOTIDE SEQUENCE [LARGE SCALE GENOMIC DNA]</scope>
    <source>
        <strain evidence="3">CSUR P1867</strain>
    </source>
</reference>
<keyword evidence="1" id="KW-0143">Chaperone</keyword>
<dbReference type="SUPFAM" id="SSF89155">
    <property type="entry name" value="TorD-like"/>
    <property type="match status" value="1"/>
</dbReference>
<dbReference type="Pfam" id="PF02613">
    <property type="entry name" value="Nitrate_red_del"/>
    <property type="match status" value="1"/>
</dbReference>
<dbReference type="PANTHER" id="PTHR34227">
    <property type="entry name" value="CHAPERONE PROTEIN YCDY"/>
    <property type="match status" value="1"/>
</dbReference>
<dbReference type="PANTHER" id="PTHR34227:SF12">
    <property type="entry name" value="CHAPERONE PROTEIN YCDY"/>
    <property type="match status" value="1"/>
</dbReference>
<sequence length="193" mass="21460">MNEFSIVCRLLGTLFQRDPKDPILSPIIKMIAEGKLSQLWPLEQDELFNTLKSSVKNLAIVEADYQSLFAGEAPAVSVYAHDYEEIKEDDIRQFLVTRGMPVTNNATDSFGALLLAASWLEDNSAEDEILAQIQLFDEYLLPWAGTFLGKVEAHATSGFYRTLAGIARGALSALREELSDDEESDKAEDPEVE</sequence>